<dbReference type="OrthoDB" id="535992at2759"/>
<evidence type="ECO:0000313" key="8">
    <source>
        <dbReference type="EMBL" id="KAG9279302.1"/>
    </source>
</evidence>
<protein>
    <submittedName>
        <fullName evidence="8">Membrane progestin receptor alpha-B-like</fullName>
    </submittedName>
</protein>
<dbReference type="Ensembl" id="ENSAMXT00005037390.1">
    <property type="protein sequence ID" value="ENSAMXP00005034255.1"/>
    <property type="gene ID" value="ENSAMXG00005016520.1"/>
</dbReference>
<dbReference type="Pfam" id="PF03006">
    <property type="entry name" value="HlyIII"/>
    <property type="match status" value="1"/>
</dbReference>
<comment type="similarity">
    <text evidence="2">Belongs to the ADIPOR family.</text>
</comment>
<dbReference type="GO" id="GO:0046872">
    <property type="term" value="F:metal ion binding"/>
    <property type="evidence" value="ECO:0007669"/>
    <property type="project" value="UniProtKB-KW"/>
</dbReference>
<evidence type="ECO:0000256" key="5">
    <source>
        <dbReference type="ARBA" id="ARBA00023136"/>
    </source>
</evidence>
<feature type="binding site" evidence="6">
    <location>
        <position position="129"/>
    </location>
    <ligand>
        <name>Zn(2+)</name>
        <dbReference type="ChEBI" id="CHEBI:29105"/>
    </ligand>
</feature>
<dbReference type="GO" id="GO:0003707">
    <property type="term" value="F:nuclear steroid receptor activity"/>
    <property type="evidence" value="ECO:0007669"/>
    <property type="project" value="TreeGrafter"/>
</dbReference>
<dbReference type="KEGG" id="amex:103043024"/>
<feature type="binding site" evidence="6">
    <location>
        <position position="290"/>
    </location>
    <ligand>
        <name>Zn(2+)</name>
        <dbReference type="ChEBI" id="CHEBI:29105"/>
    </ligand>
</feature>
<dbReference type="PANTHER" id="PTHR20855">
    <property type="entry name" value="ADIPOR/PROGESTIN RECEPTOR-RELATED"/>
    <property type="match status" value="1"/>
</dbReference>
<feature type="transmembrane region" description="Helical" evidence="7">
    <location>
        <begin position="137"/>
        <end position="155"/>
    </location>
</feature>
<feature type="transmembrane region" description="Helical" evidence="7">
    <location>
        <begin position="77"/>
        <end position="97"/>
    </location>
</feature>
<evidence type="ECO:0000256" key="3">
    <source>
        <dbReference type="ARBA" id="ARBA00022692"/>
    </source>
</evidence>
<evidence type="ECO:0000256" key="7">
    <source>
        <dbReference type="SAM" id="Phobius"/>
    </source>
</evidence>
<dbReference type="AlphaFoldDB" id="A0A8B9KB11"/>
<reference evidence="9" key="2">
    <citation type="submission" date="2025-05" db="UniProtKB">
        <authorList>
            <consortium name="Ensembl"/>
        </authorList>
    </citation>
    <scope>IDENTIFICATION</scope>
</reference>
<name>A0A8B9KB11_ASTMX</name>
<evidence type="ECO:0000313" key="11">
    <source>
        <dbReference type="Proteomes" id="UP000752171"/>
    </source>
</evidence>
<keyword evidence="6" id="KW-0479">Metal-binding</keyword>
<comment type="subcellular location">
    <subcellularLocation>
        <location evidence="1">Membrane</location>
        <topology evidence="1">Multi-pass membrane protein</topology>
    </subcellularLocation>
</comment>
<dbReference type="GO" id="GO:0005496">
    <property type="term" value="F:steroid binding"/>
    <property type="evidence" value="ECO:0007669"/>
    <property type="project" value="TreeGrafter"/>
</dbReference>
<dbReference type="OMA" id="WVRKVCQ"/>
<dbReference type="PANTHER" id="PTHR20855:SF96">
    <property type="entry name" value="PROGESTIN AND ADIPOQ RECEPTOR FAMILY MEMBER VII, A"/>
    <property type="match status" value="1"/>
</dbReference>
<accession>A0A8B9KB11</accession>
<evidence type="ECO:0000256" key="2">
    <source>
        <dbReference type="ARBA" id="ARBA00007018"/>
    </source>
</evidence>
<organism evidence="9 10">
    <name type="scientific">Astyanax mexicanus</name>
    <name type="common">Blind cave fish</name>
    <name type="synonym">Astyanax fasciatus mexicanus</name>
    <dbReference type="NCBI Taxonomy" id="7994"/>
    <lineage>
        <taxon>Eukaryota</taxon>
        <taxon>Metazoa</taxon>
        <taxon>Chordata</taxon>
        <taxon>Craniata</taxon>
        <taxon>Vertebrata</taxon>
        <taxon>Euteleostomi</taxon>
        <taxon>Actinopterygii</taxon>
        <taxon>Neopterygii</taxon>
        <taxon>Teleostei</taxon>
        <taxon>Ostariophysi</taxon>
        <taxon>Characiformes</taxon>
        <taxon>Characoidei</taxon>
        <taxon>Acestrorhamphidae</taxon>
        <taxon>Acestrorhamphinae</taxon>
        <taxon>Astyanax</taxon>
    </lineage>
</organism>
<dbReference type="Proteomes" id="UP000752171">
    <property type="component" value="Unassembled WGS sequence"/>
</dbReference>
<dbReference type="InterPro" id="IPR004254">
    <property type="entry name" value="AdipoR/HlyIII-related"/>
</dbReference>
<reference evidence="8 11" key="1">
    <citation type="submission" date="2021-07" db="EMBL/GenBank/DDBJ databases">
        <authorList>
            <person name="Imarazene B."/>
            <person name="Zahm M."/>
            <person name="Klopp C."/>
            <person name="Cabau C."/>
            <person name="Beille S."/>
            <person name="Jouanno E."/>
            <person name="Castinel A."/>
            <person name="Lluch J."/>
            <person name="Gil L."/>
            <person name="Kuchtly C."/>
            <person name="Lopez Roques C."/>
            <person name="Donnadieu C."/>
            <person name="Parrinello H."/>
            <person name="Journot L."/>
            <person name="Du K."/>
            <person name="Schartl M."/>
            <person name="Retaux S."/>
            <person name="Guiguen Y."/>
        </authorList>
    </citation>
    <scope>NUCLEOTIDE SEQUENCE [LARGE SCALE GENOMIC DNA]</scope>
    <source>
        <strain evidence="8">Pach_M1</strain>
        <tissue evidence="8">Testis</tissue>
    </source>
</reference>
<evidence type="ECO:0000313" key="10">
    <source>
        <dbReference type="Proteomes" id="UP000694621"/>
    </source>
</evidence>
<feature type="transmembrane region" description="Helical" evidence="7">
    <location>
        <begin position="109"/>
        <end position="130"/>
    </location>
</feature>
<dbReference type="Proteomes" id="UP000694621">
    <property type="component" value="Unplaced"/>
</dbReference>
<evidence type="ECO:0000256" key="1">
    <source>
        <dbReference type="ARBA" id="ARBA00004141"/>
    </source>
</evidence>
<dbReference type="RefSeq" id="XP_007253107.2">
    <property type="nucleotide sequence ID" value="XM_007253045.4"/>
</dbReference>
<evidence type="ECO:0000313" key="9">
    <source>
        <dbReference type="Ensembl" id="ENSAMXP00005034255.1"/>
    </source>
</evidence>
<evidence type="ECO:0000256" key="6">
    <source>
        <dbReference type="PIRSR" id="PIRSR604254-1"/>
    </source>
</evidence>
<feature type="transmembrane region" description="Helical" evidence="7">
    <location>
        <begin position="249"/>
        <end position="268"/>
    </location>
</feature>
<feature type="transmembrane region" description="Helical" evidence="7">
    <location>
        <begin position="326"/>
        <end position="346"/>
    </location>
</feature>
<keyword evidence="8" id="KW-0675">Receptor</keyword>
<dbReference type="EMBL" id="JAICCE010000003">
    <property type="protein sequence ID" value="KAG9279302.1"/>
    <property type="molecule type" value="Genomic_DNA"/>
</dbReference>
<dbReference type="GO" id="GO:0005886">
    <property type="term" value="C:plasma membrane"/>
    <property type="evidence" value="ECO:0007669"/>
    <property type="project" value="TreeGrafter"/>
</dbReference>
<gene>
    <name evidence="8" type="primary">PAQR7B</name>
    <name evidence="8" type="ORF">AMEX_G4817</name>
</gene>
<sequence>MATIVMEKIGRLFINLQQVRQVPQLLKEAVPSIPAPVRDVEVPRFFRERFIHAGYRPLHEGWRYYVLSMFQRHNETINVWTHLLGALVVLTKAAQLAETVEFLGDPHSWPLLVLIVSSMTYMTFSAVAHLLSAKSEFYNYAFYFLDYVGVAQYQYGSAVVHFYYAIEKSWYTKVWGIFMPVASFLCCLSCWGCSFGKYQNYTLPTWVRKVCQVVPSSLAYTWDTSPVFHRIFLWYLSSGEHNSTNDQAVLFHCGQIAFFLSSAFFFTYPLPECLFPGHCDFLGQGHQLFHVLLVFCTLSQINASHLDYLNRRELYTSLHGDGDAHVFVLLYLVTTLICTQIVAYMIKKVSRMLSDKEKAK</sequence>
<feature type="binding site" evidence="6">
    <location>
        <position position="286"/>
    </location>
    <ligand>
        <name>Zn(2+)</name>
        <dbReference type="ChEBI" id="CHEBI:29105"/>
    </ligand>
</feature>
<proteinExistence type="inferred from homology"/>
<feature type="transmembrane region" description="Helical" evidence="7">
    <location>
        <begin position="175"/>
        <end position="196"/>
    </location>
</feature>
<keyword evidence="5 7" id="KW-0472">Membrane</keyword>
<keyword evidence="3 7" id="KW-0812">Transmembrane</keyword>
<keyword evidence="4 7" id="KW-1133">Transmembrane helix</keyword>
<evidence type="ECO:0000256" key="4">
    <source>
        <dbReference type="ARBA" id="ARBA00022989"/>
    </source>
</evidence>
<keyword evidence="6" id="KW-0862">Zinc</keyword>